<organism evidence="2 3">
    <name type="scientific">Arundinibacter roseus</name>
    <dbReference type="NCBI Taxonomy" id="2070510"/>
    <lineage>
        <taxon>Bacteria</taxon>
        <taxon>Pseudomonadati</taxon>
        <taxon>Bacteroidota</taxon>
        <taxon>Cytophagia</taxon>
        <taxon>Cytophagales</taxon>
        <taxon>Spirosomataceae</taxon>
        <taxon>Arundinibacter</taxon>
    </lineage>
</organism>
<reference evidence="2 3" key="1">
    <citation type="submission" date="2019-02" db="EMBL/GenBank/DDBJ databases">
        <title>Arundinibacter roseus gen. nov., sp. nov., a new member of the family Cytophagaceae.</title>
        <authorList>
            <person name="Szuroczki S."/>
            <person name="Khayer B."/>
            <person name="Sproer C."/>
            <person name="Toumi M."/>
            <person name="Szabo A."/>
            <person name="Felfoldi T."/>
            <person name="Schumann P."/>
            <person name="Toth E."/>
        </authorList>
    </citation>
    <scope>NUCLEOTIDE SEQUENCE [LARGE SCALE GENOMIC DNA]</scope>
    <source>
        <strain evidence="2 3">DMA-k-7a</strain>
    </source>
</reference>
<evidence type="ECO:0000313" key="2">
    <source>
        <dbReference type="EMBL" id="TDB59798.1"/>
    </source>
</evidence>
<comment type="caution">
    <text evidence="2">The sequence shown here is derived from an EMBL/GenBank/DDBJ whole genome shotgun (WGS) entry which is preliminary data.</text>
</comment>
<dbReference type="InterPro" id="IPR050445">
    <property type="entry name" value="Bact_polysacc_biosynth/exp"/>
</dbReference>
<accession>A0A4R4JYB4</accession>
<dbReference type="SUPFAM" id="SSF52540">
    <property type="entry name" value="P-loop containing nucleoside triphosphate hydrolases"/>
    <property type="match status" value="1"/>
</dbReference>
<dbReference type="AlphaFoldDB" id="A0A4R4JYB4"/>
<keyword evidence="1" id="KW-0472">Membrane</keyword>
<dbReference type="Gene3D" id="3.40.50.300">
    <property type="entry name" value="P-loop containing nucleotide triphosphate hydrolases"/>
    <property type="match status" value="1"/>
</dbReference>
<name>A0A4R4JYB4_9BACT</name>
<dbReference type="Proteomes" id="UP000295706">
    <property type="component" value="Unassembled WGS sequence"/>
</dbReference>
<dbReference type="RefSeq" id="WP_132121752.1">
    <property type="nucleotide sequence ID" value="NZ_SMJU01000019.1"/>
</dbReference>
<keyword evidence="3" id="KW-1185">Reference proteome</keyword>
<dbReference type="OrthoDB" id="972983at2"/>
<dbReference type="GO" id="GO:0005886">
    <property type="term" value="C:plasma membrane"/>
    <property type="evidence" value="ECO:0007669"/>
    <property type="project" value="TreeGrafter"/>
</dbReference>
<feature type="transmembrane region" description="Helical" evidence="1">
    <location>
        <begin position="461"/>
        <end position="484"/>
    </location>
</feature>
<keyword evidence="1" id="KW-1133">Transmembrane helix</keyword>
<protein>
    <submittedName>
        <fullName evidence="2">Lipopolysaccharide biosynthesis protein</fullName>
    </submittedName>
</protein>
<dbReference type="InterPro" id="IPR027417">
    <property type="entry name" value="P-loop_NTPase"/>
</dbReference>
<gene>
    <name evidence="2" type="ORF">EZE20_21820</name>
</gene>
<dbReference type="PANTHER" id="PTHR32309">
    <property type="entry name" value="TYROSINE-PROTEIN KINASE"/>
    <property type="match status" value="1"/>
</dbReference>
<dbReference type="GO" id="GO:0004713">
    <property type="term" value="F:protein tyrosine kinase activity"/>
    <property type="evidence" value="ECO:0007669"/>
    <property type="project" value="TreeGrafter"/>
</dbReference>
<feature type="transmembrane region" description="Helical" evidence="1">
    <location>
        <begin position="16"/>
        <end position="33"/>
    </location>
</feature>
<evidence type="ECO:0000256" key="1">
    <source>
        <dbReference type="SAM" id="Phobius"/>
    </source>
</evidence>
<sequence>MSELMRYVKLLYRNKFVLILLPLVAMVVVYFLVKEMPGQFKSQVRIATGLVDKSAQVLDGNQSELESEINRRFDTMIQMMLLKKMLDQVSYALMLHDLNAFENKQPTAAFQAKSEILQTMSTKDRREAIAVFKEKYKMRDELSQSTELERKLRWWLEQLEYDDVSLQKKLLIYRKNNSDYITSEFEAHSPIMSAFVLNTLNNEFITYYSTRIVENNNKAVEFLYDVMMQKQAALAESMNTLKNYKIQNRVLNLNEQARSLYGQLADFETRREVIQKDIQGYSAAIRSIDKKFNPADRRYLESAVSDINQGIVGLKQNLKAANDAYVQSNFDPAMKTRVDSLKSQLDRQINAGSDTYAYSPLAVKSNLVTQKLGMETSLDIAVNSAGTIQKEIDRLNRKLDGLVPNEAKVQEYEANIDIASKEYIEALQRYNEKRMGASFPMQLQIIEKAVPGTKQPSKKKILILVAGIATFSLSLLVFFVIYFIDKSLWDSTQLANATNLPVLGHLNDVPGGLSPEKIWEPDPPQAPMKLYHSLVRSIRYELLSQEESEASQIIVVSSLGNKEGKTSVVLGLAWAFAKVSKKVLIIDGNYNHPELSILGKGKDFSHLSIHEPAPVSSGKDSNYIHIVGNRGGDISLLETESGEFLQKKFQFLRTQYDIILVEADAMNALNKAKEWFSFADHVLMVFESGRTIKNAHQPAISYLESLGDRFSGWVLNKKSNFS</sequence>
<keyword evidence="1" id="KW-0812">Transmembrane</keyword>
<dbReference type="PANTHER" id="PTHR32309:SF13">
    <property type="entry name" value="FERRIC ENTEROBACTIN TRANSPORT PROTEIN FEPE"/>
    <property type="match status" value="1"/>
</dbReference>
<dbReference type="EMBL" id="SMJU01000019">
    <property type="protein sequence ID" value="TDB59798.1"/>
    <property type="molecule type" value="Genomic_DNA"/>
</dbReference>
<evidence type="ECO:0000313" key="3">
    <source>
        <dbReference type="Proteomes" id="UP000295706"/>
    </source>
</evidence>
<proteinExistence type="predicted"/>